<feature type="region of interest" description="Disordered" evidence="1">
    <location>
        <begin position="259"/>
        <end position="304"/>
    </location>
</feature>
<feature type="transmembrane region" description="Helical" evidence="2">
    <location>
        <begin position="122"/>
        <end position="143"/>
    </location>
</feature>
<evidence type="ECO:0000313" key="3">
    <source>
        <dbReference type="EMBL" id="MFD1940457.1"/>
    </source>
</evidence>
<keyword evidence="2" id="KW-0472">Membrane</keyword>
<sequence length="304" mass="32594">MTPEQYAQAVREALAGHPNSEELLEDLDDHLAEVASESEVPLEVRLGPPEAYAAELAAAYGGRTGERRRRFNLRATGASLAGHPVMARLTGLFPELRPGWWVLRGYVLAMLLISVVDRPQLVPNALGEFALVAFAIWLSYALGRANRGRWMTIASALASGLGVLALLVGFAAAEALRSRSDEPPIAYEEPVMMNTVSSFGDVVNIRPYSKDGTPLSDVYLYDQDGRPVTTNFADSGYIVDRACGEPVLNRYPLPLVEDNGGMDENGTMQAPTPTRSPTACAAPSPSAVPMASLVPSPAPTKESE</sequence>
<reference evidence="4" key="1">
    <citation type="journal article" date="2019" name="Int. J. Syst. Evol. Microbiol.">
        <title>The Global Catalogue of Microorganisms (GCM) 10K type strain sequencing project: providing services to taxonomists for standard genome sequencing and annotation.</title>
        <authorList>
            <consortium name="The Broad Institute Genomics Platform"/>
            <consortium name="The Broad Institute Genome Sequencing Center for Infectious Disease"/>
            <person name="Wu L."/>
            <person name="Ma J."/>
        </authorList>
    </citation>
    <scope>NUCLEOTIDE SEQUENCE [LARGE SCALE GENOMIC DNA]</scope>
    <source>
        <strain evidence="4">ICMP 6774ER</strain>
    </source>
</reference>
<organism evidence="3 4">
    <name type="scientific">Nonomuraea mangrovi</name>
    <dbReference type="NCBI Taxonomy" id="2316207"/>
    <lineage>
        <taxon>Bacteria</taxon>
        <taxon>Bacillati</taxon>
        <taxon>Actinomycetota</taxon>
        <taxon>Actinomycetes</taxon>
        <taxon>Streptosporangiales</taxon>
        <taxon>Streptosporangiaceae</taxon>
        <taxon>Nonomuraea</taxon>
    </lineage>
</organism>
<comment type="caution">
    <text evidence="3">The sequence shown here is derived from an EMBL/GenBank/DDBJ whole genome shotgun (WGS) entry which is preliminary data.</text>
</comment>
<evidence type="ECO:0000256" key="1">
    <source>
        <dbReference type="SAM" id="MobiDB-lite"/>
    </source>
</evidence>
<evidence type="ECO:0000313" key="4">
    <source>
        <dbReference type="Proteomes" id="UP001597368"/>
    </source>
</evidence>
<feature type="transmembrane region" description="Helical" evidence="2">
    <location>
        <begin position="98"/>
        <end position="116"/>
    </location>
</feature>
<evidence type="ECO:0000256" key="2">
    <source>
        <dbReference type="SAM" id="Phobius"/>
    </source>
</evidence>
<protein>
    <submittedName>
        <fullName evidence="3">Uncharacterized protein</fullName>
    </submittedName>
</protein>
<feature type="transmembrane region" description="Helical" evidence="2">
    <location>
        <begin position="150"/>
        <end position="173"/>
    </location>
</feature>
<name>A0ABW4TEI3_9ACTN</name>
<keyword evidence="2" id="KW-1133">Transmembrane helix</keyword>
<dbReference type="Proteomes" id="UP001597368">
    <property type="component" value="Unassembled WGS sequence"/>
</dbReference>
<dbReference type="RefSeq" id="WP_379583675.1">
    <property type="nucleotide sequence ID" value="NZ_JBHUFV010000106.1"/>
</dbReference>
<accession>A0ABW4TEI3</accession>
<feature type="compositionally biased region" description="Low complexity" evidence="1">
    <location>
        <begin position="270"/>
        <end position="295"/>
    </location>
</feature>
<dbReference type="EMBL" id="JBHUFV010000106">
    <property type="protein sequence ID" value="MFD1940457.1"/>
    <property type="molecule type" value="Genomic_DNA"/>
</dbReference>
<gene>
    <name evidence="3" type="ORF">ACFSKW_54270</name>
</gene>
<proteinExistence type="predicted"/>
<keyword evidence="2" id="KW-0812">Transmembrane</keyword>
<keyword evidence="4" id="KW-1185">Reference proteome</keyword>